<organism evidence="1 2">
    <name type="scientific">Nonomuraea endophytica</name>
    <dbReference type="NCBI Taxonomy" id="714136"/>
    <lineage>
        <taxon>Bacteria</taxon>
        <taxon>Bacillati</taxon>
        <taxon>Actinomycetota</taxon>
        <taxon>Actinomycetes</taxon>
        <taxon>Streptosporangiales</taxon>
        <taxon>Streptosporangiaceae</taxon>
        <taxon>Nonomuraea</taxon>
    </lineage>
</organism>
<keyword evidence="2" id="KW-1185">Reference proteome</keyword>
<sequence length="59" mass="6224">MEPCVDWPTPRHGPALRSVPVLVMAGKRVTLTWAEFSTEPALSGVPFGEGLLMGSAADS</sequence>
<dbReference type="AlphaFoldDB" id="A0A7W8A4B7"/>
<comment type="caution">
    <text evidence="1">The sequence shown here is derived from an EMBL/GenBank/DDBJ whole genome shotgun (WGS) entry which is preliminary data.</text>
</comment>
<evidence type="ECO:0000313" key="1">
    <source>
        <dbReference type="EMBL" id="MBB5079290.1"/>
    </source>
</evidence>
<reference evidence="1 2" key="1">
    <citation type="submission" date="2020-08" db="EMBL/GenBank/DDBJ databases">
        <title>Genomic Encyclopedia of Type Strains, Phase IV (KMG-IV): sequencing the most valuable type-strain genomes for metagenomic binning, comparative biology and taxonomic classification.</title>
        <authorList>
            <person name="Goeker M."/>
        </authorList>
    </citation>
    <scope>NUCLEOTIDE SEQUENCE [LARGE SCALE GENOMIC DNA]</scope>
    <source>
        <strain evidence="1 2">DSM 45385</strain>
    </source>
</reference>
<name>A0A7W8A4B7_9ACTN</name>
<protein>
    <submittedName>
        <fullName evidence="1">Uncharacterized protein</fullName>
    </submittedName>
</protein>
<gene>
    <name evidence="1" type="ORF">HNR40_004776</name>
</gene>
<accession>A0A7W8A4B7</accession>
<dbReference type="Proteomes" id="UP000568380">
    <property type="component" value="Unassembled WGS sequence"/>
</dbReference>
<dbReference type="RefSeq" id="WP_184964799.1">
    <property type="nucleotide sequence ID" value="NZ_JACHIN010000006.1"/>
</dbReference>
<dbReference type="EMBL" id="JACHIN010000006">
    <property type="protein sequence ID" value="MBB5079290.1"/>
    <property type="molecule type" value="Genomic_DNA"/>
</dbReference>
<proteinExistence type="predicted"/>
<evidence type="ECO:0000313" key="2">
    <source>
        <dbReference type="Proteomes" id="UP000568380"/>
    </source>
</evidence>